<dbReference type="InterPro" id="IPR036259">
    <property type="entry name" value="MFS_trans_sf"/>
</dbReference>
<protein>
    <submittedName>
        <fullName evidence="8">Sugar phosphate permease</fullName>
    </submittedName>
</protein>
<dbReference type="CDD" id="cd17319">
    <property type="entry name" value="MFS_ExuT_GudP_like"/>
    <property type="match status" value="1"/>
</dbReference>
<dbReference type="InterPro" id="IPR020846">
    <property type="entry name" value="MFS_dom"/>
</dbReference>
<feature type="transmembrane region" description="Helical" evidence="6">
    <location>
        <begin position="381"/>
        <end position="406"/>
    </location>
</feature>
<feature type="transmembrane region" description="Helical" evidence="6">
    <location>
        <begin position="291"/>
        <end position="312"/>
    </location>
</feature>
<keyword evidence="4 6" id="KW-1133">Transmembrane helix</keyword>
<keyword evidence="3 6" id="KW-0812">Transmembrane</keyword>
<evidence type="ECO:0000313" key="8">
    <source>
        <dbReference type="EMBL" id="SFJ29917.1"/>
    </source>
</evidence>
<feature type="transmembrane region" description="Helical" evidence="6">
    <location>
        <begin position="27"/>
        <end position="44"/>
    </location>
</feature>
<feature type="transmembrane region" description="Helical" evidence="6">
    <location>
        <begin position="324"/>
        <end position="343"/>
    </location>
</feature>
<gene>
    <name evidence="8" type="ORF">SAMN05192543_106254</name>
</gene>
<sequence>MNHLESVSSGKSTTDTPSATDTLFAKIAWRIVPLLFLCYVYAYVDRVNVGMAQLQMKQTLPFGDLSYSIGASIFFVGYLLFEVPSNLMLEKIGARKTMLRIMLGWGAVSTCLMFVRSEPVFYALRFLLGAFEAGFFPGVILYLTYWFPAQRRGSIISIFLAAPVLSLLAMTPLSGAILRGLDGIAGLHGWQWLFLISGLPAVLLGIVTFFALSDRPEQVAWLTDSEKNILRKQLDSETTGVSTAAHTSIKALLCDPKVYVLSLVYLLFIGCVYSMIFWTPTLIKGWGIDNLFWVGIYSAIPYLCGIVGMTLFGRHSDRTRERRWHFTGAAALSAAGLGITIVAHGSFAVSLLGLCVMTTGMVTLTPVFFTAVSEYVPKKTAAAGIALISSLGNLGPSVIPPALVWVNGRTGAPYTSLGLIIAMLLLSGGLLLIALRPAHIARTTAAYEST</sequence>
<proteinExistence type="predicted"/>
<feature type="transmembrane region" description="Helical" evidence="6">
    <location>
        <begin position="121"/>
        <end position="143"/>
    </location>
</feature>
<reference evidence="8 9" key="1">
    <citation type="submission" date="2016-10" db="EMBL/GenBank/DDBJ databases">
        <authorList>
            <person name="de Groot N.N."/>
        </authorList>
    </citation>
    <scope>NUCLEOTIDE SEQUENCE [LARGE SCALE GENOMIC DNA]</scope>
    <source>
        <strain evidence="8 9">LMG 23650</strain>
    </source>
</reference>
<feature type="transmembrane region" description="Helical" evidence="6">
    <location>
        <begin position="155"/>
        <end position="178"/>
    </location>
</feature>
<evidence type="ECO:0000313" key="9">
    <source>
        <dbReference type="Proteomes" id="UP000199548"/>
    </source>
</evidence>
<feature type="transmembrane region" description="Helical" evidence="6">
    <location>
        <begin position="64"/>
        <end position="85"/>
    </location>
</feature>
<dbReference type="OrthoDB" id="5441967at2"/>
<evidence type="ECO:0000256" key="4">
    <source>
        <dbReference type="ARBA" id="ARBA00022989"/>
    </source>
</evidence>
<accession>A0A1I3Q956</accession>
<keyword evidence="5 6" id="KW-0472">Membrane</keyword>
<evidence type="ECO:0000256" key="5">
    <source>
        <dbReference type="ARBA" id="ARBA00023136"/>
    </source>
</evidence>
<dbReference type="GO" id="GO:0022857">
    <property type="term" value="F:transmembrane transporter activity"/>
    <property type="evidence" value="ECO:0007669"/>
    <property type="project" value="InterPro"/>
</dbReference>
<dbReference type="FunFam" id="1.20.1250.20:FF:000018">
    <property type="entry name" value="MFS transporter permease"/>
    <property type="match status" value="1"/>
</dbReference>
<organism evidence="8 9">
    <name type="scientific">Paraburkholderia megapolitana</name>
    <dbReference type="NCBI Taxonomy" id="420953"/>
    <lineage>
        <taxon>Bacteria</taxon>
        <taxon>Pseudomonadati</taxon>
        <taxon>Pseudomonadota</taxon>
        <taxon>Betaproteobacteria</taxon>
        <taxon>Burkholderiales</taxon>
        <taxon>Burkholderiaceae</taxon>
        <taxon>Paraburkholderia</taxon>
    </lineage>
</organism>
<dbReference type="Pfam" id="PF07690">
    <property type="entry name" value="MFS_1"/>
    <property type="match status" value="1"/>
</dbReference>
<keyword evidence="9" id="KW-1185">Reference proteome</keyword>
<dbReference type="Proteomes" id="UP000199548">
    <property type="component" value="Unassembled WGS sequence"/>
</dbReference>
<feature type="transmembrane region" description="Helical" evidence="6">
    <location>
        <begin position="412"/>
        <end position="435"/>
    </location>
</feature>
<evidence type="ECO:0000256" key="1">
    <source>
        <dbReference type="ARBA" id="ARBA00004141"/>
    </source>
</evidence>
<dbReference type="SUPFAM" id="SSF103473">
    <property type="entry name" value="MFS general substrate transporter"/>
    <property type="match status" value="1"/>
</dbReference>
<dbReference type="EMBL" id="FOQU01000006">
    <property type="protein sequence ID" value="SFJ29917.1"/>
    <property type="molecule type" value="Genomic_DNA"/>
</dbReference>
<dbReference type="PANTHER" id="PTHR43791:SF36">
    <property type="entry name" value="TRANSPORTER, PUTATIVE (AFU_ORTHOLOGUE AFUA_6G08340)-RELATED"/>
    <property type="match status" value="1"/>
</dbReference>
<keyword evidence="2" id="KW-0813">Transport</keyword>
<dbReference type="AlphaFoldDB" id="A0A1I3Q956"/>
<dbReference type="PROSITE" id="PS50850">
    <property type="entry name" value="MFS"/>
    <property type="match status" value="1"/>
</dbReference>
<comment type="subcellular location">
    <subcellularLocation>
        <location evidence="1">Membrane</location>
        <topology evidence="1">Multi-pass membrane protein</topology>
    </subcellularLocation>
</comment>
<evidence type="ECO:0000256" key="6">
    <source>
        <dbReference type="SAM" id="Phobius"/>
    </source>
</evidence>
<dbReference type="RefSeq" id="WP_091015360.1">
    <property type="nucleotide sequence ID" value="NZ_CP041743.1"/>
</dbReference>
<dbReference type="GO" id="GO:0016020">
    <property type="term" value="C:membrane"/>
    <property type="evidence" value="ECO:0007669"/>
    <property type="project" value="UniProtKB-SubCell"/>
</dbReference>
<name>A0A1I3Q956_9BURK</name>
<evidence type="ECO:0000256" key="2">
    <source>
        <dbReference type="ARBA" id="ARBA00022448"/>
    </source>
</evidence>
<dbReference type="PANTHER" id="PTHR43791">
    <property type="entry name" value="PERMEASE-RELATED"/>
    <property type="match status" value="1"/>
</dbReference>
<feature type="transmembrane region" description="Helical" evidence="6">
    <location>
        <begin position="258"/>
        <end position="279"/>
    </location>
</feature>
<feature type="domain" description="Major facilitator superfamily (MFS) profile" evidence="7">
    <location>
        <begin position="31"/>
        <end position="440"/>
    </location>
</feature>
<dbReference type="InterPro" id="IPR011701">
    <property type="entry name" value="MFS"/>
</dbReference>
<dbReference type="Gene3D" id="1.20.1250.20">
    <property type="entry name" value="MFS general substrate transporter like domains"/>
    <property type="match status" value="2"/>
</dbReference>
<evidence type="ECO:0000256" key="3">
    <source>
        <dbReference type="ARBA" id="ARBA00022692"/>
    </source>
</evidence>
<feature type="transmembrane region" description="Helical" evidence="6">
    <location>
        <begin position="349"/>
        <end position="369"/>
    </location>
</feature>
<feature type="transmembrane region" description="Helical" evidence="6">
    <location>
        <begin position="190"/>
        <end position="212"/>
    </location>
</feature>
<evidence type="ECO:0000259" key="7">
    <source>
        <dbReference type="PROSITE" id="PS50850"/>
    </source>
</evidence>